<dbReference type="EC" id="2.4.99.28" evidence="23"/>
<keyword evidence="12 27" id="KW-0812">Transmembrane</keyword>
<keyword evidence="19" id="KW-0046">Antibiotic resistance</keyword>
<evidence type="ECO:0000256" key="11">
    <source>
        <dbReference type="ARBA" id="ARBA00022679"/>
    </source>
</evidence>
<dbReference type="PANTHER" id="PTHR32282">
    <property type="entry name" value="BINDING PROTEIN TRANSPEPTIDASE, PUTATIVE-RELATED"/>
    <property type="match status" value="1"/>
</dbReference>
<sequence length="910" mass="99883">MDFGRNSVERALQDRDAHRSKLKNLISLTAVRVVLMLLLLVAALAVSFVLGAIRGIVDSAPELKPDSIAPMGFATSVYDATGNQVETLVMAGSNREEATYEELPKNLINAFVAIEDERFWQHNGVDTRSIMRAVVGVIRGTSSSGGGSTITQQLIKNNLFNGGREKSFGEKLTRKIQEQYLAMKLERIMSKEVILTNYLNTINLGSNALGVKVASRRYFNKEVKDLTLSECTVLAGITQNPSRLNPITGRQANEEKRKVILRYMLRQGYITKEEQEAALADNVYDRIENADLVSKEKATHTYSYFTDELVSQVQQDLKDKFGYTDTQAHNLLYSGGLSIYTTQDPALQAIVDGEINNPANYAVTKYALEYRLSVKRANGEVQNYSERNVLANKGKDFDGLYRTDAEAKADAEAFRASVVNPAEDQIVGESLHIILEPQDSFVLMEQSTGQVKALSGGRGEKTVSLSLNRATDSYRQPGSTFKVLSAFAPAIDACGQTLGSVYYDGPYEANGKQFRNWYGDDNYLGWSSIRDGIMYSMNIVAVRCLMETVSPQLGAEYSKKFGITSLTDSDYNPAMALGGLTKGVNNLELTAAFAAIANQGVYTKPVFYTKILDHNGKVLLENNPEQHRVIKDSTAFLLTDALQQSMLPNRKFASSGINVNTTSTRAKPSNMSSAGKSGTTSNNVDVWFVGFTPYYTAGIWGGCDDNQPLTDGNGGNSFHKDIWRKIMEQVHQGKPDPGFVMPDSIVTADICRKSGKLPVKGVCSNDPRGDAVYTEFFARGTIPTEMCDKHTTMSVCAVTGLLPTPYCPTTSRVVMVVPDSEVETDDSRLTPQRRCNIHTSAVIFPPSRTLTPDDEIGIPGLKPGDTKKTDESTAEDKKGSGKVQPKKEKESTAAPKKKAPKVTPRKKKKS</sequence>
<dbReference type="Pfam" id="PF00905">
    <property type="entry name" value="Transpeptidase"/>
    <property type="match status" value="1"/>
</dbReference>
<comment type="similarity">
    <text evidence="4">In the C-terminal section; belongs to the transpeptidase family.</text>
</comment>
<keyword evidence="15" id="KW-0735">Signal-anchor</keyword>
<keyword evidence="9" id="KW-0645">Protease</keyword>
<evidence type="ECO:0000256" key="15">
    <source>
        <dbReference type="ARBA" id="ARBA00022968"/>
    </source>
</evidence>
<keyword evidence="17 27" id="KW-1133">Transmembrane helix</keyword>
<feature type="compositionally biased region" description="Basic residues" evidence="26">
    <location>
        <begin position="895"/>
        <end position="910"/>
    </location>
</feature>
<dbReference type="FunFam" id="1.10.3810.10:FF:000001">
    <property type="entry name" value="Penicillin-binding protein 1A"/>
    <property type="match status" value="1"/>
</dbReference>
<name>A0AA36Y4X5_9FIRM</name>
<evidence type="ECO:0000256" key="4">
    <source>
        <dbReference type="ARBA" id="ARBA00007090"/>
    </source>
</evidence>
<evidence type="ECO:0000256" key="21">
    <source>
        <dbReference type="ARBA" id="ARBA00023316"/>
    </source>
</evidence>
<keyword evidence="8" id="KW-0121">Carboxypeptidase</keyword>
<evidence type="ECO:0000259" key="28">
    <source>
        <dbReference type="Pfam" id="PF00905"/>
    </source>
</evidence>
<evidence type="ECO:0000256" key="10">
    <source>
        <dbReference type="ARBA" id="ARBA00022676"/>
    </source>
</evidence>
<comment type="similarity">
    <text evidence="5">In the N-terminal section; belongs to the glycosyltransferase 51 family.</text>
</comment>
<keyword evidence="11" id="KW-0808">Transferase</keyword>
<dbReference type="InterPro" id="IPR001264">
    <property type="entry name" value="Glyco_trans_51"/>
</dbReference>
<dbReference type="InterPro" id="IPR012338">
    <property type="entry name" value="Beta-lactam/transpept-like"/>
</dbReference>
<evidence type="ECO:0000256" key="8">
    <source>
        <dbReference type="ARBA" id="ARBA00022645"/>
    </source>
</evidence>
<dbReference type="SUPFAM" id="SSF56601">
    <property type="entry name" value="beta-lactamase/transpeptidase-like"/>
    <property type="match status" value="1"/>
</dbReference>
<dbReference type="GO" id="GO:0071555">
    <property type="term" value="P:cell wall organization"/>
    <property type="evidence" value="ECO:0007669"/>
    <property type="project" value="UniProtKB-KW"/>
</dbReference>
<feature type="region of interest" description="Disordered" evidence="26">
    <location>
        <begin position="846"/>
        <end position="910"/>
    </location>
</feature>
<evidence type="ECO:0000313" key="30">
    <source>
        <dbReference type="EMBL" id="EHO17003.1"/>
    </source>
</evidence>
<evidence type="ECO:0000256" key="6">
    <source>
        <dbReference type="ARBA" id="ARBA00012448"/>
    </source>
</evidence>
<dbReference type="GO" id="GO:0008658">
    <property type="term" value="F:penicillin binding"/>
    <property type="evidence" value="ECO:0007669"/>
    <property type="project" value="InterPro"/>
</dbReference>
<evidence type="ECO:0000256" key="16">
    <source>
        <dbReference type="ARBA" id="ARBA00022984"/>
    </source>
</evidence>
<feature type="domain" description="Glycosyl transferase family 51" evidence="29">
    <location>
        <begin position="85"/>
        <end position="264"/>
    </location>
</feature>
<evidence type="ECO:0000256" key="23">
    <source>
        <dbReference type="ARBA" id="ARBA00044770"/>
    </source>
</evidence>
<keyword evidence="14" id="KW-0133">Cell shape</keyword>
<dbReference type="GO" id="GO:0009002">
    <property type="term" value="F:serine-type D-Ala-D-Ala carboxypeptidase activity"/>
    <property type="evidence" value="ECO:0007669"/>
    <property type="project" value="UniProtKB-EC"/>
</dbReference>
<dbReference type="Gene3D" id="1.10.3810.10">
    <property type="entry name" value="Biosynthetic peptidoglycan transglycosylase-like"/>
    <property type="match status" value="1"/>
</dbReference>
<gene>
    <name evidence="30" type="ORF">HMPREF9623_00602</name>
</gene>
<evidence type="ECO:0000256" key="17">
    <source>
        <dbReference type="ARBA" id="ARBA00022989"/>
    </source>
</evidence>
<dbReference type="SUPFAM" id="SSF53955">
    <property type="entry name" value="Lysozyme-like"/>
    <property type="match status" value="1"/>
</dbReference>
<evidence type="ECO:0000256" key="24">
    <source>
        <dbReference type="ARBA" id="ARBA00049902"/>
    </source>
</evidence>
<dbReference type="GO" id="GO:0008360">
    <property type="term" value="P:regulation of cell shape"/>
    <property type="evidence" value="ECO:0007669"/>
    <property type="project" value="UniProtKB-KW"/>
</dbReference>
<dbReference type="EC" id="3.4.16.4" evidence="6"/>
<keyword evidence="16" id="KW-0573">Peptidoglycan synthesis</keyword>
<accession>A0AA36Y4X5</accession>
<comment type="pathway">
    <text evidence="25">Glycan biosynthesis.</text>
</comment>
<comment type="catalytic activity">
    <reaction evidence="22">
        <text>Preferential cleavage: (Ac)2-L-Lys-D-Ala-|-D-Ala. Also transpeptidation of peptidyl-alanyl moieties that are N-acyl substituents of D-alanine.</text>
        <dbReference type="EC" id="3.4.16.4"/>
    </reaction>
</comment>
<feature type="compositionally biased region" description="Basic and acidic residues" evidence="26">
    <location>
        <begin position="864"/>
        <end position="891"/>
    </location>
</feature>
<organism evidence="30 31">
    <name type="scientific">Stomatobaculum longum</name>
    <dbReference type="NCBI Taxonomy" id="796942"/>
    <lineage>
        <taxon>Bacteria</taxon>
        <taxon>Bacillati</taxon>
        <taxon>Bacillota</taxon>
        <taxon>Clostridia</taxon>
        <taxon>Lachnospirales</taxon>
        <taxon>Lachnospiraceae</taxon>
        <taxon>Stomatobaculum</taxon>
    </lineage>
</organism>
<evidence type="ECO:0000256" key="3">
    <source>
        <dbReference type="ARBA" id="ARBA00004752"/>
    </source>
</evidence>
<comment type="subcellular location">
    <subcellularLocation>
        <location evidence="2">Cell membrane</location>
        <topology evidence="2">Single-pass type II membrane protein</topology>
    </subcellularLocation>
</comment>
<evidence type="ECO:0000256" key="22">
    <source>
        <dbReference type="ARBA" id="ARBA00034000"/>
    </source>
</evidence>
<dbReference type="GeneID" id="86940383"/>
<keyword evidence="21" id="KW-0961">Cell wall biogenesis/degradation</keyword>
<dbReference type="InterPro" id="IPR001460">
    <property type="entry name" value="PCN-bd_Tpept"/>
</dbReference>
<dbReference type="Gene3D" id="3.40.710.10">
    <property type="entry name" value="DD-peptidase/beta-lactamase superfamily"/>
    <property type="match status" value="1"/>
</dbReference>
<comment type="pathway">
    <text evidence="3">Cell wall biogenesis; peptidoglycan biosynthesis.</text>
</comment>
<dbReference type="RefSeq" id="WP_009532435.1">
    <property type="nucleotide sequence ID" value="NZ_CAJPPX010000019.1"/>
</dbReference>
<protein>
    <recommendedName>
        <fullName evidence="7">Penicillin-binding protein 1A</fullName>
        <ecNumber evidence="23">2.4.99.28</ecNumber>
        <ecNumber evidence="6">3.4.16.4</ecNumber>
    </recommendedName>
</protein>
<evidence type="ECO:0000256" key="25">
    <source>
        <dbReference type="ARBA" id="ARBA00060592"/>
    </source>
</evidence>
<reference evidence="30 31" key="1">
    <citation type="submission" date="2011-10" db="EMBL/GenBank/DDBJ databases">
        <title>The Genome Sequence of Lachnospiraceae bacterium ACC2.</title>
        <authorList>
            <consortium name="The Broad Institute Genome Sequencing Platform"/>
            <person name="Earl A."/>
            <person name="Ward D."/>
            <person name="Feldgarden M."/>
            <person name="Gevers D."/>
            <person name="Sizova M."/>
            <person name="Hazen A."/>
            <person name="Epstein S."/>
            <person name="Young S.K."/>
            <person name="Zeng Q."/>
            <person name="Gargeya S."/>
            <person name="Fitzgerald M."/>
            <person name="Haas B."/>
            <person name="Abouelleil A."/>
            <person name="Alvarado L."/>
            <person name="Arachchi H.M."/>
            <person name="Berlin A."/>
            <person name="Brown A."/>
            <person name="Chapman S.B."/>
            <person name="Chen Z."/>
            <person name="Dunbar C."/>
            <person name="Freedman E."/>
            <person name="Gearin G."/>
            <person name="Goldberg J."/>
            <person name="Griggs A."/>
            <person name="Gujja S."/>
            <person name="Heiman D."/>
            <person name="Howarth C."/>
            <person name="Larson L."/>
            <person name="Lui A."/>
            <person name="MacDonald P.J.P."/>
            <person name="Montmayeur A."/>
            <person name="Murphy C."/>
            <person name="Neiman D."/>
            <person name="Pearson M."/>
            <person name="Priest M."/>
            <person name="Roberts A."/>
            <person name="Saif S."/>
            <person name="Shea T."/>
            <person name="Shenoy N."/>
            <person name="Sisk P."/>
            <person name="Stolte C."/>
            <person name="Sykes S."/>
            <person name="Wortman J."/>
            <person name="Nusbaum C."/>
            <person name="Birren B."/>
        </authorList>
    </citation>
    <scope>NUCLEOTIDE SEQUENCE [LARGE SCALE GENOMIC DNA]</scope>
    <source>
        <strain evidence="30 31">ACC2</strain>
    </source>
</reference>
<dbReference type="GO" id="GO:0008955">
    <property type="term" value="F:peptidoglycan glycosyltransferase activity"/>
    <property type="evidence" value="ECO:0007669"/>
    <property type="project" value="UniProtKB-EC"/>
</dbReference>
<dbReference type="EMBL" id="AGEL01000006">
    <property type="protein sequence ID" value="EHO17003.1"/>
    <property type="molecule type" value="Genomic_DNA"/>
</dbReference>
<comment type="caution">
    <text evidence="30">The sequence shown here is derived from an EMBL/GenBank/DDBJ whole genome shotgun (WGS) entry which is preliminary data.</text>
</comment>
<evidence type="ECO:0000256" key="2">
    <source>
        <dbReference type="ARBA" id="ARBA00004401"/>
    </source>
</evidence>
<evidence type="ECO:0000256" key="13">
    <source>
        <dbReference type="ARBA" id="ARBA00022801"/>
    </source>
</evidence>
<evidence type="ECO:0000256" key="26">
    <source>
        <dbReference type="SAM" id="MobiDB-lite"/>
    </source>
</evidence>
<keyword evidence="18 27" id="KW-0472">Membrane</keyword>
<feature type="transmembrane region" description="Helical" evidence="27">
    <location>
        <begin position="25"/>
        <end position="53"/>
    </location>
</feature>
<dbReference type="InterPro" id="IPR036950">
    <property type="entry name" value="PBP_transglycosylase"/>
</dbReference>
<dbReference type="GO" id="GO:0005886">
    <property type="term" value="C:plasma membrane"/>
    <property type="evidence" value="ECO:0007669"/>
    <property type="project" value="UniProtKB-SubCell"/>
</dbReference>
<dbReference type="GO" id="GO:0009252">
    <property type="term" value="P:peptidoglycan biosynthetic process"/>
    <property type="evidence" value="ECO:0007669"/>
    <property type="project" value="UniProtKB-KW"/>
</dbReference>
<evidence type="ECO:0000256" key="27">
    <source>
        <dbReference type="SAM" id="Phobius"/>
    </source>
</evidence>
<dbReference type="InterPro" id="IPR023346">
    <property type="entry name" value="Lysozyme-like_dom_sf"/>
</dbReference>
<evidence type="ECO:0000256" key="19">
    <source>
        <dbReference type="ARBA" id="ARBA00023251"/>
    </source>
</evidence>
<dbReference type="GO" id="GO:0006508">
    <property type="term" value="P:proteolysis"/>
    <property type="evidence" value="ECO:0007669"/>
    <property type="project" value="UniProtKB-KW"/>
</dbReference>
<dbReference type="AlphaFoldDB" id="A0AA36Y4X5"/>
<evidence type="ECO:0000256" key="9">
    <source>
        <dbReference type="ARBA" id="ARBA00022670"/>
    </source>
</evidence>
<proteinExistence type="inferred from homology"/>
<evidence type="ECO:0000256" key="12">
    <source>
        <dbReference type="ARBA" id="ARBA00022692"/>
    </source>
</evidence>
<dbReference type="InterPro" id="IPR050396">
    <property type="entry name" value="Glycosyltr_51/Transpeptidase"/>
</dbReference>
<dbReference type="Pfam" id="PF00912">
    <property type="entry name" value="Transgly"/>
    <property type="match status" value="1"/>
</dbReference>
<evidence type="ECO:0000256" key="14">
    <source>
        <dbReference type="ARBA" id="ARBA00022960"/>
    </source>
</evidence>
<comment type="catalytic activity">
    <reaction evidence="24">
        <text>[GlcNAc-(1-&gt;4)-Mur2Ac(oyl-L-Ala-gamma-D-Glu-L-Lys-D-Ala-D-Ala)](n)-di-trans,octa-cis-undecaprenyl diphosphate + beta-D-GlcNAc-(1-&gt;4)-Mur2Ac(oyl-L-Ala-gamma-D-Glu-L-Lys-D-Ala-D-Ala)-di-trans,octa-cis-undecaprenyl diphosphate = [GlcNAc-(1-&gt;4)-Mur2Ac(oyl-L-Ala-gamma-D-Glu-L-Lys-D-Ala-D-Ala)](n+1)-di-trans,octa-cis-undecaprenyl diphosphate + di-trans,octa-cis-undecaprenyl diphosphate + H(+)</text>
        <dbReference type="Rhea" id="RHEA:23708"/>
        <dbReference type="Rhea" id="RHEA-COMP:9602"/>
        <dbReference type="Rhea" id="RHEA-COMP:9603"/>
        <dbReference type="ChEBI" id="CHEBI:15378"/>
        <dbReference type="ChEBI" id="CHEBI:58405"/>
        <dbReference type="ChEBI" id="CHEBI:60033"/>
        <dbReference type="ChEBI" id="CHEBI:78435"/>
        <dbReference type="EC" id="2.4.99.28"/>
    </reaction>
</comment>
<keyword evidence="10" id="KW-0328">Glycosyltransferase</keyword>
<evidence type="ECO:0000256" key="20">
    <source>
        <dbReference type="ARBA" id="ARBA00023268"/>
    </source>
</evidence>
<keyword evidence="13" id="KW-0378">Hydrolase</keyword>
<evidence type="ECO:0000256" key="18">
    <source>
        <dbReference type="ARBA" id="ARBA00023136"/>
    </source>
</evidence>
<evidence type="ECO:0000259" key="29">
    <source>
        <dbReference type="Pfam" id="PF00912"/>
    </source>
</evidence>
<keyword evidence="31" id="KW-1185">Reference proteome</keyword>
<evidence type="ECO:0000313" key="31">
    <source>
        <dbReference type="Proteomes" id="UP000018466"/>
    </source>
</evidence>
<comment type="function">
    <text evidence="1">Cell wall formation. Synthesis of cross-linked peptidoglycan from the lipid intermediates. The enzyme has a penicillin-insensitive transglycosylase N-terminal domain (formation of linear glycan strands) and a penicillin-sensitive transpeptidase C-terminal domain (cross-linking of the peptide subunits).</text>
</comment>
<evidence type="ECO:0000256" key="5">
    <source>
        <dbReference type="ARBA" id="ARBA00007739"/>
    </source>
</evidence>
<keyword evidence="20" id="KW-0511">Multifunctional enzyme</keyword>
<evidence type="ECO:0000256" key="7">
    <source>
        <dbReference type="ARBA" id="ARBA00018638"/>
    </source>
</evidence>
<dbReference type="Proteomes" id="UP000018466">
    <property type="component" value="Unassembled WGS sequence"/>
</dbReference>
<dbReference type="GO" id="GO:0046677">
    <property type="term" value="P:response to antibiotic"/>
    <property type="evidence" value="ECO:0007669"/>
    <property type="project" value="UniProtKB-KW"/>
</dbReference>
<evidence type="ECO:0000256" key="1">
    <source>
        <dbReference type="ARBA" id="ARBA00002624"/>
    </source>
</evidence>
<dbReference type="PANTHER" id="PTHR32282:SF33">
    <property type="entry name" value="PEPTIDOGLYCAN GLYCOSYLTRANSFERASE"/>
    <property type="match status" value="1"/>
</dbReference>
<feature type="domain" description="Penicillin-binding protein transpeptidase" evidence="28">
    <location>
        <begin position="440"/>
        <end position="727"/>
    </location>
</feature>